<feature type="compositionally biased region" description="Basic and acidic residues" evidence="1">
    <location>
        <begin position="422"/>
        <end position="443"/>
    </location>
</feature>
<accession>A0A8S9ULD3</accession>
<sequence>MPEDQSHSKPTRRHNSVSTPRHTISRVIHRQSRQSINESITPTIQPFSIVTNRQLNLLGCALVKRPSLGQVTSHHHQNGGFLSLTTLSAIVTATPCRVTGGRLVKGHSASSTQALTKKSGKTPTVEGQLSSRLDDEDREADDDTPIHFMIEFWSRLRAVPDTNSYSVGLDAFDRLVLRLLADDTSQAPLESAVVILPSPESMSAGQVRGHSVFQAPVTQTRPKRSSSRTPPKPPSSQETAHVQEDKSQTSLLVYLPTGVDATIERDLERLVKISEGQVPTPRAVSAGGQRCRSPQVEGKRAPSSSAIVERLLRRDGLQRDAGGVDCCGYRSIPTILETSYAIDPTLPKNLQVSDKPLVRIALSVSGSNPLKESWVGNRNRGRWKKLLSYRSLRVPQVEVVTLLTAGKPYLAYYLRLSSDEEDQKKEEGHPGNDHDDEENKAQEDTNEDADDQDDEEDDEEAAKNYTSTDNGATFDPGDNPSKILKPSSTSPDAQTPK</sequence>
<reference evidence="2" key="1">
    <citation type="submission" date="2020-03" db="EMBL/GenBank/DDBJ databases">
        <title>Hybrid Assembly of Korean Phytophthora infestans isolates.</title>
        <authorList>
            <person name="Prokchorchik M."/>
            <person name="Lee Y."/>
            <person name="Seo J."/>
            <person name="Cho J.-H."/>
            <person name="Park Y.-E."/>
            <person name="Jang D.-C."/>
            <person name="Im J.-S."/>
            <person name="Choi J.-G."/>
            <person name="Park H.-J."/>
            <person name="Lee G.-B."/>
            <person name="Lee Y.-G."/>
            <person name="Hong S.-Y."/>
            <person name="Cho K."/>
            <person name="Sohn K.H."/>
        </authorList>
    </citation>
    <scope>NUCLEOTIDE SEQUENCE</scope>
    <source>
        <strain evidence="2">KR_2_A2</strain>
    </source>
</reference>
<feature type="region of interest" description="Disordered" evidence="1">
    <location>
        <begin position="213"/>
        <end position="247"/>
    </location>
</feature>
<evidence type="ECO:0000313" key="2">
    <source>
        <dbReference type="EMBL" id="KAF4141580.1"/>
    </source>
</evidence>
<evidence type="ECO:0000256" key="1">
    <source>
        <dbReference type="SAM" id="MobiDB-lite"/>
    </source>
</evidence>
<feature type="region of interest" description="Disordered" evidence="1">
    <location>
        <begin position="279"/>
        <end position="304"/>
    </location>
</feature>
<name>A0A8S9ULD3_PHYIN</name>
<feature type="compositionally biased region" description="Polar residues" evidence="1">
    <location>
        <begin position="108"/>
        <end position="131"/>
    </location>
</feature>
<organism evidence="2 3">
    <name type="scientific">Phytophthora infestans</name>
    <name type="common">Potato late blight agent</name>
    <name type="synonym">Botrytis infestans</name>
    <dbReference type="NCBI Taxonomy" id="4787"/>
    <lineage>
        <taxon>Eukaryota</taxon>
        <taxon>Sar</taxon>
        <taxon>Stramenopiles</taxon>
        <taxon>Oomycota</taxon>
        <taxon>Peronosporomycetes</taxon>
        <taxon>Peronosporales</taxon>
        <taxon>Peronosporaceae</taxon>
        <taxon>Phytophthora</taxon>
    </lineage>
</organism>
<feature type="region of interest" description="Disordered" evidence="1">
    <location>
        <begin position="421"/>
        <end position="497"/>
    </location>
</feature>
<feature type="region of interest" description="Disordered" evidence="1">
    <location>
        <begin position="1"/>
        <end position="25"/>
    </location>
</feature>
<dbReference type="EMBL" id="JAACNO010001317">
    <property type="protein sequence ID" value="KAF4141580.1"/>
    <property type="molecule type" value="Genomic_DNA"/>
</dbReference>
<comment type="caution">
    <text evidence="2">The sequence shown here is derived from an EMBL/GenBank/DDBJ whole genome shotgun (WGS) entry which is preliminary data.</text>
</comment>
<dbReference type="Proteomes" id="UP000704712">
    <property type="component" value="Unassembled WGS sequence"/>
</dbReference>
<proteinExistence type="predicted"/>
<protein>
    <submittedName>
        <fullName evidence="2">Uncharacterized protein</fullName>
    </submittedName>
</protein>
<dbReference type="AlphaFoldDB" id="A0A8S9ULD3"/>
<evidence type="ECO:0000313" key="3">
    <source>
        <dbReference type="Proteomes" id="UP000704712"/>
    </source>
</evidence>
<feature type="compositionally biased region" description="Acidic residues" evidence="1">
    <location>
        <begin position="444"/>
        <end position="460"/>
    </location>
</feature>
<feature type="region of interest" description="Disordered" evidence="1">
    <location>
        <begin position="105"/>
        <end position="140"/>
    </location>
</feature>
<gene>
    <name evidence="2" type="ORF">GN958_ATG09230</name>
</gene>
<feature type="compositionally biased region" description="Polar residues" evidence="1">
    <location>
        <begin position="486"/>
        <end position="497"/>
    </location>
</feature>